<organism evidence="1">
    <name type="scientific">uncultured Caudovirales phage</name>
    <dbReference type="NCBI Taxonomy" id="2100421"/>
    <lineage>
        <taxon>Viruses</taxon>
        <taxon>Duplodnaviria</taxon>
        <taxon>Heunggongvirae</taxon>
        <taxon>Uroviricota</taxon>
        <taxon>Caudoviricetes</taxon>
        <taxon>Peduoviridae</taxon>
        <taxon>Maltschvirus</taxon>
        <taxon>Maltschvirus maltsch</taxon>
    </lineage>
</organism>
<evidence type="ECO:0008006" key="2">
    <source>
        <dbReference type="Google" id="ProtNLM"/>
    </source>
</evidence>
<accession>A0A6J5RJ76</accession>
<dbReference type="GO" id="GO:0004176">
    <property type="term" value="F:ATP-dependent peptidase activity"/>
    <property type="evidence" value="ECO:0007669"/>
    <property type="project" value="InterPro"/>
</dbReference>
<reference evidence="1" key="1">
    <citation type="submission" date="2020-05" db="EMBL/GenBank/DDBJ databases">
        <authorList>
            <person name="Chiriac C."/>
            <person name="Salcher M."/>
            <person name="Ghai R."/>
            <person name="Kavagutti S V."/>
        </authorList>
    </citation>
    <scope>NUCLEOTIDE SEQUENCE</scope>
</reference>
<evidence type="ECO:0000313" key="1">
    <source>
        <dbReference type="EMBL" id="CAB4197059.1"/>
    </source>
</evidence>
<dbReference type="GO" id="GO:0004222">
    <property type="term" value="F:metalloendopeptidase activity"/>
    <property type="evidence" value="ECO:0007669"/>
    <property type="project" value="InterPro"/>
</dbReference>
<dbReference type="GO" id="GO:0006508">
    <property type="term" value="P:proteolysis"/>
    <property type="evidence" value="ECO:0007669"/>
    <property type="project" value="InterPro"/>
</dbReference>
<dbReference type="GO" id="GO:0005524">
    <property type="term" value="F:ATP binding"/>
    <property type="evidence" value="ECO:0007669"/>
    <property type="project" value="InterPro"/>
</dbReference>
<dbReference type="InterPro" id="IPR037219">
    <property type="entry name" value="Peptidase_M41-like"/>
</dbReference>
<protein>
    <recommendedName>
        <fullName evidence="2">Peptidase M41 domain-containing protein</fullName>
    </recommendedName>
</protein>
<proteinExistence type="predicted"/>
<sequence length="214" mass="24866">MDNARANISKLYDCIISAYHESGHVIYGLLHFMKVSSVNLFEDKKNKRIGGLCNYECAKDLSDIKDNSLFNEQLKYEICIKYAGLTAEKYHFRTISGSDKFPIFLRDGSSDDTLSAAALIKQYNIVLPGEKRYVYKKKLIKEIALELQQHWNAVTIVSHVLFRKKKLNYTDLKKLLTTKTVNKKFWKKQFKIIDYIFENSQTLDDKDLSIIFLA</sequence>
<dbReference type="Gene3D" id="1.20.58.760">
    <property type="entry name" value="Peptidase M41"/>
    <property type="match status" value="1"/>
</dbReference>
<gene>
    <name evidence="1" type="ORF">UFOVP1290_579</name>
</gene>
<dbReference type="SUPFAM" id="SSF140990">
    <property type="entry name" value="FtsH protease domain-like"/>
    <property type="match status" value="1"/>
</dbReference>
<dbReference type="EMBL" id="LR797252">
    <property type="protein sequence ID" value="CAB4197059.1"/>
    <property type="molecule type" value="Genomic_DNA"/>
</dbReference>
<name>A0A6J5RJ76_9CAUD</name>